<dbReference type="OMA" id="NIHNTHE"/>
<reference evidence="6" key="2">
    <citation type="submission" date="2025-08" db="UniProtKB">
        <authorList>
            <consortium name="Ensembl"/>
        </authorList>
    </citation>
    <scope>IDENTIFICATION</scope>
</reference>
<evidence type="ECO:0000259" key="5">
    <source>
        <dbReference type="PROSITE" id="PS51484"/>
    </source>
</evidence>
<dbReference type="EMBL" id="AFYH01143969">
    <property type="status" value="NOT_ANNOTATED_CDS"/>
    <property type="molecule type" value="Genomic_DNA"/>
</dbReference>
<comment type="subcellular location">
    <subcellularLocation>
        <location evidence="1">Cell membrane</location>
    </subcellularLocation>
</comment>
<dbReference type="PROSITE" id="PS51484">
    <property type="entry name" value="G8"/>
    <property type="match status" value="1"/>
</dbReference>
<keyword evidence="3" id="KW-0732">Signal</keyword>
<evidence type="ECO:0000256" key="4">
    <source>
        <dbReference type="ARBA" id="ARBA00023180"/>
    </source>
</evidence>
<dbReference type="Proteomes" id="UP000008672">
    <property type="component" value="Unassembled WGS sequence"/>
</dbReference>
<evidence type="ECO:0000313" key="7">
    <source>
        <dbReference type="Proteomes" id="UP000008672"/>
    </source>
</evidence>
<dbReference type="GeneTree" id="ENSGT00940000157594"/>
<dbReference type="InterPro" id="IPR002909">
    <property type="entry name" value="IPT_dom"/>
</dbReference>
<keyword evidence="2" id="KW-1003">Cell membrane</keyword>
<dbReference type="HOGENOM" id="CLU_230943_0_0_1"/>
<dbReference type="Pfam" id="PF24606">
    <property type="entry name" value="CEMIP_beta-hel"/>
    <property type="match status" value="1"/>
</dbReference>
<organism evidence="6 7">
    <name type="scientific">Latimeria chalumnae</name>
    <name type="common">Coelacanth</name>
    <dbReference type="NCBI Taxonomy" id="7897"/>
    <lineage>
        <taxon>Eukaryota</taxon>
        <taxon>Metazoa</taxon>
        <taxon>Chordata</taxon>
        <taxon>Craniata</taxon>
        <taxon>Vertebrata</taxon>
        <taxon>Euteleostomi</taxon>
        <taxon>Coelacanthiformes</taxon>
        <taxon>Coelacanthidae</taxon>
        <taxon>Latimeria</taxon>
    </lineage>
</organism>
<keyword evidence="2" id="KW-0472">Membrane</keyword>
<dbReference type="CDD" id="cd00603">
    <property type="entry name" value="IPT_PCSR"/>
    <property type="match status" value="9"/>
</dbReference>
<evidence type="ECO:0000256" key="1">
    <source>
        <dbReference type="ARBA" id="ARBA00004236"/>
    </source>
</evidence>
<dbReference type="eggNOG" id="KOG3610">
    <property type="taxonomic scope" value="Eukaryota"/>
</dbReference>
<dbReference type="GO" id="GO:0005886">
    <property type="term" value="C:plasma membrane"/>
    <property type="evidence" value="ECO:0007669"/>
    <property type="project" value="UniProtKB-SubCell"/>
</dbReference>
<dbReference type="STRING" id="7897.ENSLACP00000010712"/>
<dbReference type="InterPro" id="IPR013783">
    <property type="entry name" value="Ig-like_fold"/>
</dbReference>
<dbReference type="EMBL" id="AFYH01143968">
    <property type="status" value="NOT_ANNOTATED_CDS"/>
    <property type="molecule type" value="Genomic_DNA"/>
</dbReference>
<dbReference type="CDD" id="cd00102">
    <property type="entry name" value="IPT"/>
    <property type="match status" value="2"/>
</dbReference>
<proteinExistence type="predicted"/>
<dbReference type="EMBL" id="AFYH01143967">
    <property type="status" value="NOT_ANNOTATED_CDS"/>
    <property type="molecule type" value="Genomic_DNA"/>
</dbReference>
<accession>H3AM41</accession>
<dbReference type="InParanoid" id="H3AM41"/>
<dbReference type="InterPro" id="IPR012334">
    <property type="entry name" value="Pectin_lyas_fold"/>
</dbReference>
<sequence length="1861" mass="199964">MSVITKRDGGLYINHIPGNMLRVSGSSPGVEVYIHGVPANCLESCFLPWETILTVAVSSFTPKRGSGEAGTVLTLTGFGFVSNSKNKITIGGVPCNIQQQTNTSITCLVGIGSSGVLPIAVNVSGFQNVRYIGAGPYKFDYNLRKISQIFPTESNTTGGEVLTIMGYEFQNSTTIHLGAKQCNITSLTTNMITCIIPPGSPGVVHVYLATGSDVEVLSSGFCYVGSLVTSIKPTQIDTGGTNITIYGLSFGPLSPHSSVQMGGNFCTILEWTDSSIICRTPWLSPGFYLIYISTAILKVTSFNNETVGKIEAVLQVSGLCPMKGSLAGGTALTIYGTGLIPDSSSYTILVGDTECNVLDASSLRVVCNTQHKYRSHLVYYSKENKTGYHSSPCAWDYPKALVNGFVGNSVVWQWETEYFRNGKGQALKSTTSLLQLLFVIKMLCHIRYTTSASFSCTLAYQFIDSGVFSYTVEYAEKLRKKLRKATMSLAVGTVIISDVTSFPRPVRLFYNGFKATYAGYHHSKVATLAATSSAVNCGALPSFDTCSDSAAPPSNGSLNFEYSECYTSAILSVTPSNGTYLDIITVTGVGFSDLSSESKVTVGCYPCNITHWNSTWLTCRIDPKDSMEVGISFPVHVSITTYGEALDMSSEENDTLDFTLLPLVSDITPGLGSLSGGTEIYISGSGFSTPVEQIAVTLDGQACQITAMNYTVITCLTPPVTNSCPSPCNRWSSTMEVYIGHLSAFNTGSSSYVYEARLTPCVSSVLPSSTSSVSASTILTITGTGFGSALQNVKVTVGKSPCHVLSVNSTTINCTVGYLVTGPHEISVLTCTGKALGDIWISALPSPFSISPVTGSIWGGLLLTVTGIGFDPLNTTVKIGGQLCSIQNITAAVMKCFIPPSGATQDTSVNDVEVLCNGFQYPPAVFIYSQVVTPSANLSTPSSGGLGTILTIYGIGFGSDPQDILVSLDGVECMVLSLDDDVVTCALGAHAGGTFQIELRSVSKGFIQSNLTFTYQHEISSVSPNKGGHGGGEILTVAGLGFHPKASTVNICNKECLLQSSSNTDTLYCKVPASDNKSEASVICSVQVQTNNAVAMLPNSYMYEMALTPVISDVIPKRGATAGGTAIIILGSSFSTDIGSVSVFLGGANCPAYKANNTAIECITEPHSPTGFVEVQVLVKRKGLAIANETVQFFFIDLWSSSYTWEGEDPPEEEADVLINPGQTILLDKSTPVLNILIIDGGHLIFDDADLELSARYIFIMGGGILQVGTENNPFSCNHTATISLYGDTTSEYLSYYGAKFIALENGVLDLHGCPVDITWTKLAQTAEPGSNTIILQNCVTWVPGDVIVIATSGHSLSQDESELKTIKSVSFDGCALNLTQPLKYRHLGLSVELPDGTLFAARSEVGLLTRNIVVRGVKYSKQTNEEPANTSWTDLFETPECTLDENIVTSKNASYQFGGYIVVQPDAQLNETAATRLEYVEVLVYVGQDNEKQHYALQWNNTDDMKNQSYIKGCTIHQSFFIGLSLENTQGLTVENNIMYDIMGSAIYFADFQVYNNVFQNNLIIFVHPSNTTDYTSSEQSAFVIINPKNLILNNTITGGAGSGFIFNLSAMDSTRANVTVHCHSRYTLQEFKNNTVHSQTGFGLYVANYTPMMNGSCSDDPSFPVKFHSLTSWHNKAGAVLEEAGAVEFHDFIVVSNEESGLEIKTLNMHYLQNGTDRAMASVNNAAIVAHLRELRADPNFCMSRGILLPNNEGLTLARLSLVNFNQQACAALEVPYQARGWKVNFKGISFHNTTNKVLFKQEHDMLLHDEDGSLTGNVGAKVLARSELLNATHCQAAQEWSLGFMGVICDNSTTFYRV</sequence>
<dbReference type="InterPro" id="IPR055401">
    <property type="entry name" value="CEMIP_beta-hel_dom"/>
</dbReference>
<dbReference type="InterPro" id="IPR019316">
    <property type="entry name" value="G8_domain"/>
</dbReference>
<name>H3AM41_LATCH</name>
<dbReference type="Gene3D" id="2.60.40.10">
    <property type="entry name" value="Immunoglobulins"/>
    <property type="match status" value="11"/>
</dbReference>
<dbReference type="SUPFAM" id="SSF51126">
    <property type="entry name" value="Pectin lyase-like"/>
    <property type="match status" value="1"/>
</dbReference>
<evidence type="ECO:0000313" key="6">
    <source>
        <dbReference type="Ensembl" id="ENSLACP00000010712.1"/>
    </source>
</evidence>
<dbReference type="EMBL" id="AFYH01143971">
    <property type="status" value="NOT_ANNOTATED_CDS"/>
    <property type="molecule type" value="Genomic_DNA"/>
</dbReference>
<dbReference type="EMBL" id="AFYH01143972">
    <property type="status" value="NOT_ANNOTATED_CDS"/>
    <property type="molecule type" value="Genomic_DNA"/>
</dbReference>
<dbReference type="PANTHER" id="PTHR46769">
    <property type="entry name" value="POLYCYSTIC KIDNEY AND HEPATIC DISEASE 1 (AUTOSOMAL RECESSIVE)-LIKE 1"/>
    <property type="match status" value="1"/>
</dbReference>
<dbReference type="EMBL" id="AFYH01143966">
    <property type="status" value="NOT_ANNOTATED_CDS"/>
    <property type="molecule type" value="Genomic_DNA"/>
</dbReference>
<protein>
    <recommendedName>
        <fullName evidence="5">G8 domain-containing protein</fullName>
    </recommendedName>
</protein>
<dbReference type="Gene3D" id="2.160.20.10">
    <property type="entry name" value="Single-stranded right-handed beta-helix, Pectin lyase-like"/>
    <property type="match status" value="1"/>
</dbReference>
<dbReference type="PANTHER" id="PTHR46769:SF1">
    <property type="entry name" value="FIBROCYSTIN"/>
    <property type="match status" value="1"/>
</dbReference>
<dbReference type="InterPro" id="IPR014756">
    <property type="entry name" value="Ig_E-set"/>
</dbReference>
<evidence type="ECO:0000256" key="2">
    <source>
        <dbReference type="ARBA" id="ARBA00022475"/>
    </source>
</evidence>
<reference evidence="6" key="3">
    <citation type="submission" date="2025-09" db="UniProtKB">
        <authorList>
            <consortium name="Ensembl"/>
        </authorList>
    </citation>
    <scope>IDENTIFICATION</scope>
</reference>
<dbReference type="SUPFAM" id="SSF81296">
    <property type="entry name" value="E set domains"/>
    <property type="match status" value="11"/>
</dbReference>
<keyword evidence="7" id="KW-1185">Reference proteome</keyword>
<dbReference type="SMART" id="SM00429">
    <property type="entry name" value="IPT"/>
    <property type="match status" value="10"/>
</dbReference>
<dbReference type="SMART" id="SM01225">
    <property type="entry name" value="G8"/>
    <property type="match status" value="1"/>
</dbReference>
<reference evidence="7" key="1">
    <citation type="submission" date="2011-08" db="EMBL/GenBank/DDBJ databases">
        <title>The draft genome of Latimeria chalumnae.</title>
        <authorList>
            <person name="Di Palma F."/>
            <person name="Alfoldi J."/>
            <person name="Johnson J."/>
            <person name="Berlin A."/>
            <person name="Gnerre S."/>
            <person name="Jaffe D."/>
            <person name="MacCallum I."/>
            <person name="Young S."/>
            <person name="Walker B.J."/>
            <person name="Lander E."/>
            <person name="Lindblad-Toh K."/>
        </authorList>
    </citation>
    <scope>NUCLEOTIDE SEQUENCE [LARGE SCALE GENOMIC DNA]</scope>
    <source>
        <strain evidence="7">Wild caught</strain>
    </source>
</reference>
<feature type="domain" description="G8" evidence="5">
    <location>
        <begin position="1203"/>
        <end position="1325"/>
    </location>
</feature>
<dbReference type="InterPro" id="IPR052387">
    <property type="entry name" value="Fibrocystin"/>
</dbReference>
<dbReference type="Ensembl" id="ENSLACT00000010791.1">
    <property type="protein sequence ID" value="ENSLACP00000010712.1"/>
    <property type="gene ID" value="ENSLACG00000009433.1"/>
</dbReference>
<dbReference type="InterPro" id="IPR011050">
    <property type="entry name" value="Pectin_lyase_fold/virulence"/>
</dbReference>
<dbReference type="Pfam" id="PF10162">
    <property type="entry name" value="G8"/>
    <property type="match status" value="1"/>
</dbReference>
<keyword evidence="4" id="KW-0325">Glycoprotein</keyword>
<evidence type="ECO:0000256" key="3">
    <source>
        <dbReference type="ARBA" id="ARBA00022729"/>
    </source>
</evidence>
<dbReference type="Pfam" id="PF01833">
    <property type="entry name" value="TIG"/>
    <property type="match status" value="11"/>
</dbReference>
<dbReference type="EMBL" id="AFYH01143970">
    <property type="status" value="NOT_ANNOTATED_CDS"/>
    <property type="molecule type" value="Genomic_DNA"/>
</dbReference>